<reference evidence="6 7" key="1">
    <citation type="submission" date="2024-02" db="EMBL/GenBank/DDBJ databases">
        <title>High-quality chromosome-scale genome assembly of Pensacola bahiagrass (Paspalum notatum Flugge var. saurae).</title>
        <authorList>
            <person name="Vega J.M."/>
            <person name="Podio M."/>
            <person name="Orjuela J."/>
            <person name="Siena L.A."/>
            <person name="Pessino S.C."/>
            <person name="Combes M.C."/>
            <person name="Mariac C."/>
            <person name="Albertini E."/>
            <person name="Pupilli F."/>
            <person name="Ortiz J.P.A."/>
            <person name="Leblanc O."/>
        </authorList>
    </citation>
    <scope>NUCLEOTIDE SEQUENCE [LARGE SCALE GENOMIC DNA]</scope>
    <source>
        <strain evidence="6">R1</strain>
        <tissue evidence="6">Leaf</tissue>
    </source>
</reference>
<dbReference type="InterPro" id="IPR004873">
    <property type="entry name" value="BURP_dom"/>
</dbReference>
<keyword evidence="7" id="KW-1185">Reference proteome</keyword>
<dbReference type="EMBL" id="CP144747">
    <property type="protein sequence ID" value="WVZ64577.1"/>
    <property type="molecule type" value="Genomic_DNA"/>
</dbReference>
<keyword evidence="2" id="KW-0325">Glycoprotein</keyword>
<evidence type="ECO:0000256" key="2">
    <source>
        <dbReference type="ARBA" id="ARBA00023180"/>
    </source>
</evidence>
<evidence type="ECO:0000313" key="6">
    <source>
        <dbReference type="EMBL" id="WVZ64577.1"/>
    </source>
</evidence>
<sequence>MTTTILLLLCHLTRPSASAILPPPPSSNAAANPSAAPPPPGPLTLPRGLPRLIPVWTVPAPVNPFTAKAAFIRYWNRKVRSNRPHPAFFFAKLSPLSGPDAATFSTLASAGKLASRIRDFCAAASLLCPSAPAASSSASSSSSAEGAAGVVASFAHYRKEYQNMSKMEVSKVAAAETMTAPCQQRGLPKWTPEPGKFFRERDLMMGNRMPMPNIADKLAHRAFLPRDIATNIPFEENAVAALFGAPPGSAMRKAVSSTVAECARAPSMGENKRCTTSAEDMVDFAVEMLGSNIAVRTTESCAGSGRDVRLGKITGIAGGGVTRSVSCHQSLFPYLVYYCHSVPRVRLYEVDILDVDSNRKINHGVAICHLETSDWSPNHGAFVALGGKPGEIEVCHWAFEGDMTWTLVD</sequence>
<feature type="signal peptide" evidence="4">
    <location>
        <begin position="1"/>
        <end position="18"/>
    </location>
</feature>
<dbReference type="Proteomes" id="UP001341281">
    <property type="component" value="Chromosome 03"/>
</dbReference>
<dbReference type="PANTHER" id="PTHR31458:SF4">
    <property type="entry name" value="BURP DOMAIN-CONTAINING PROTEIN 14"/>
    <property type="match status" value="1"/>
</dbReference>
<evidence type="ECO:0000256" key="4">
    <source>
        <dbReference type="SAM" id="SignalP"/>
    </source>
</evidence>
<gene>
    <name evidence="6" type="ORF">U9M48_014075</name>
</gene>
<feature type="chain" id="PRO_5042824157" description="BURP domain-containing protein" evidence="4">
    <location>
        <begin position="19"/>
        <end position="409"/>
    </location>
</feature>
<dbReference type="PANTHER" id="PTHR31458">
    <property type="entry name" value="POLYGALACTURONASE 1 BETA-LIKE PROTEIN 2"/>
    <property type="match status" value="1"/>
</dbReference>
<feature type="region of interest" description="Disordered" evidence="3">
    <location>
        <begin position="21"/>
        <end position="43"/>
    </location>
</feature>
<dbReference type="AlphaFoldDB" id="A0AAQ3T3G9"/>
<feature type="domain" description="BURP" evidence="5">
    <location>
        <begin position="197"/>
        <end position="408"/>
    </location>
</feature>
<dbReference type="InterPro" id="IPR051897">
    <property type="entry name" value="PG-associated_BURP"/>
</dbReference>
<name>A0AAQ3T3G9_PASNO</name>
<protein>
    <recommendedName>
        <fullName evidence="5">BURP domain-containing protein</fullName>
    </recommendedName>
</protein>
<evidence type="ECO:0000256" key="1">
    <source>
        <dbReference type="ARBA" id="ARBA00022729"/>
    </source>
</evidence>
<keyword evidence="1 4" id="KW-0732">Signal</keyword>
<organism evidence="6 7">
    <name type="scientific">Paspalum notatum var. saurae</name>
    <dbReference type="NCBI Taxonomy" id="547442"/>
    <lineage>
        <taxon>Eukaryota</taxon>
        <taxon>Viridiplantae</taxon>
        <taxon>Streptophyta</taxon>
        <taxon>Embryophyta</taxon>
        <taxon>Tracheophyta</taxon>
        <taxon>Spermatophyta</taxon>
        <taxon>Magnoliopsida</taxon>
        <taxon>Liliopsida</taxon>
        <taxon>Poales</taxon>
        <taxon>Poaceae</taxon>
        <taxon>PACMAD clade</taxon>
        <taxon>Panicoideae</taxon>
        <taxon>Andropogonodae</taxon>
        <taxon>Paspaleae</taxon>
        <taxon>Paspalinae</taxon>
        <taxon>Paspalum</taxon>
    </lineage>
</organism>
<dbReference type="SMART" id="SM01045">
    <property type="entry name" value="BURP"/>
    <property type="match status" value="1"/>
</dbReference>
<dbReference type="Pfam" id="PF03181">
    <property type="entry name" value="BURP"/>
    <property type="match status" value="1"/>
</dbReference>
<accession>A0AAQ3T3G9</accession>
<dbReference type="PROSITE" id="PS51277">
    <property type="entry name" value="BURP"/>
    <property type="match status" value="1"/>
</dbReference>
<evidence type="ECO:0000256" key="3">
    <source>
        <dbReference type="SAM" id="MobiDB-lite"/>
    </source>
</evidence>
<evidence type="ECO:0000313" key="7">
    <source>
        <dbReference type="Proteomes" id="UP001341281"/>
    </source>
</evidence>
<proteinExistence type="predicted"/>
<evidence type="ECO:0000259" key="5">
    <source>
        <dbReference type="PROSITE" id="PS51277"/>
    </source>
</evidence>